<feature type="region of interest" description="Disordered" evidence="1">
    <location>
        <begin position="82"/>
        <end position="136"/>
    </location>
</feature>
<evidence type="ECO:0000313" key="3">
    <source>
        <dbReference type="Proteomes" id="UP000026962"/>
    </source>
</evidence>
<evidence type="ECO:0000313" key="2">
    <source>
        <dbReference type="EnsemblPlants" id="OPUNC10G02180.1"/>
    </source>
</evidence>
<protein>
    <submittedName>
        <fullName evidence="2">Uncharacterized protein</fullName>
    </submittedName>
</protein>
<reference evidence="2" key="1">
    <citation type="submission" date="2015-04" db="UniProtKB">
        <authorList>
            <consortium name="EnsemblPlants"/>
        </authorList>
    </citation>
    <scope>IDENTIFICATION</scope>
</reference>
<name>A0A0E0M5K1_ORYPU</name>
<evidence type="ECO:0000256" key="1">
    <source>
        <dbReference type="SAM" id="MobiDB-lite"/>
    </source>
</evidence>
<dbReference type="EnsemblPlants" id="OPUNC10G02180.1">
    <property type="protein sequence ID" value="OPUNC10G02180.1"/>
    <property type="gene ID" value="OPUNC10G02180"/>
</dbReference>
<keyword evidence="3" id="KW-1185">Reference proteome</keyword>
<dbReference type="AlphaFoldDB" id="A0A0E0M5K1"/>
<accession>A0A0E0M5K1</accession>
<dbReference type="Gramene" id="OPUNC10G02180.1">
    <property type="protein sequence ID" value="OPUNC10G02180.1"/>
    <property type="gene ID" value="OPUNC10G02180"/>
</dbReference>
<reference evidence="2" key="2">
    <citation type="submission" date="2018-05" db="EMBL/GenBank/DDBJ databases">
        <title>OpunRS2 (Oryza punctata Reference Sequence Version 2).</title>
        <authorList>
            <person name="Zhang J."/>
            <person name="Kudrna D."/>
            <person name="Lee S."/>
            <person name="Talag J."/>
            <person name="Welchert J."/>
            <person name="Wing R.A."/>
        </authorList>
    </citation>
    <scope>NUCLEOTIDE SEQUENCE [LARGE SCALE GENOMIC DNA]</scope>
</reference>
<dbReference type="HOGENOM" id="CLU_1878780_0_0_1"/>
<sequence length="136" mass="15768">MKSDEKMKRDEKRGDSMLHIRGTLGEVYDLGKRKFRNPGIHDEIRLRILVHLNHRCKEYHTFIAVVCKWLHGSLANERRNHHEYLPGHRGGNKTCLADKTRRPSSLALSTKPKSSPYWKTATTVRELPQPEKTTTA</sequence>
<organism evidence="2">
    <name type="scientific">Oryza punctata</name>
    <name type="common">Red rice</name>
    <dbReference type="NCBI Taxonomy" id="4537"/>
    <lineage>
        <taxon>Eukaryota</taxon>
        <taxon>Viridiplantae</taxon>
        <taxon>Streptophyta</taxon>
        <taxon>Embryophyta</taxon>
        <taxon>Tracheophyta</taxon>
        <taxon>Spermatophyta</taxon>
        <taxon>Magnoliopsida</taxon>
        <taxon>Liliopsida</taxon>
        <taxon>Poales</taxon>
        <taxon>Poaceae</taxon>
        <taxon>BOP clade</taxon>
        <taxon>Oryzoideae</taxon>
        <taxon>Oryzeae</taxon>
        <taxon>Oryzinae</taxon>
        <taxon>Oryza</taxon>
    </lineage>
</organism>
<proteinExistence type="predicted"/>
<dbReference type="Proteomes" id="UP000026962">
    <property type="component" value="Chromosome 10"/>
</dbReference>